<proteinExistence type="predicted"/>
<keyword evidence="1" id="KW-1133">Transmembrane helix</keyword>
<gene>
    <name evidence="2" type="ORF">EC970246_5682</name>
</gene>
<evidence type="ECO:0000256" key="1">
    <source>
        <dbReference type="SAM" id="Phobius"/>
    </source>
</evidence>
<reference evidence="2 3" key="1">
    <citation type="submission" date="2011-12" db="EMBL/GenBank/DDBJ databases">
        <authorList>
            <person name="Brinkac L."/>
            <person name="Radune D."/>
            <person name="Sanka R."/>
            <person name="Selengut J."/>
            <person name="DebRoy C."/>
            <person name="Feng P."/>
            <person name="Fratamico P.M."/>
            <person name="Kapur V."/>
            <person name="Kariyawasam S."/>
            <person name="Losada L."/>
            <person name="Nierman W.C."/>
            <person name="Nelson K."/>
        </authorList>
    </citation>
    <scope>NUCLEOTIDE SEQUENCE [LARGE SCALE GENOMIC DNA]</scope>
    <source>
        <strain evidence="2 3">97.0246</strain>
    </source>
</reference>
<organism evidence="2 3">
    <name type="scientific">Escherichia coli 97.0246</name>
    <dbReference type="NCBI Taxonomy" id="869670"/>
    <lineage>
        <taxon>Bacteria</taxon>
        <taxon>Pseudomonadati</taxon>
        <taxon>Pseudomonadota</taxon>
        <taxon>Gammaproteobacteria</taxon>
        <taxon>Enterobacterales</taxon>
        <taxon>Enterobacteriaceae</taxon>
        <taxon>Escherichia</taxon>
    </lineage>
</organism>
<dbReference type="GO" id="GO:0001907">
    <property type="term" value="P:symbiont-mediated killing of host cell"/>
    <property type="evidence" value="ECO:0007669"/>
    <property type="project" value="InterPro"/>
</dbReference>
<accession>A0A8E0FHR9</accession>
<keyword evidence="1" id="KW-0472">Membrane</keyword>
<dbReference type="GO" id="GO:0140911">
    <property type="term" value="F:pore-forming activity"/>
    <property type="evidence" value="ECO:0007669"/>
    <property type="project" value="InterPro"/>
</dbReference>
<dbReference type="EMBL" id="AEZJ02000042">
    <property type="protein sequence ID" value="EIG90376.1"/>
    <property type="molecule type" value="Genomic_DNA"/>
</dbReference>
<sequence length="68" mass="7715">MEKNHNRCVIHHVSGGTGYWLLQLLDKVSPSQWVAIGVLGSLLFGLLTYLTNLYFKIKEDKRKAARGE</sequence>
<dbReference type="PIRSF" id="PIRSF030786">
    <property type="entry name" value="Lysis_S"/>
    <property type="match status" value="1"/>
</dbReference>
<dbReference type="Proteomes" id="UP000004454">
    <property type="component" value="Unassembled WGS sequence"/>
</dbReference>
<dbReference type="AlphaFoldDB" id="A0A8E0FHR9"/>
<evidence type="ECO:0000313" key="3">
    <source>
        <dbReference type="Proteomes" id="UP000004454"/>
    </source>
</evidence>
<comment type="caution">
    <text evidence="2">The sequence shown here is derived from an EMBL/GenBank/DDBJ whole genome shotgun (WGS) entry which is preliminary data.</text>
</comment>
<protein>
    <submittedName>
        <fullName evidence="2">Lysis protein S</fullName>
    </submittedName>
</protein>
<feature type="transmembrane region" description="Helical" evidence="1">
    <location>
        <begin position="33"/>
        <end position="55"/>
    </location>
</feature>
<dbReference type="InterPro" id="IPR007054">
    <property type="entry name" value="Lysis_S"/>
</dbReference>
<dbReference type="Pfam" id="PF04971">
    <property type="entry name" value="Phage_holin_2_1"/>
    <property type="match status" value="1"/>
</dbReference>
<evidence type="ECO:0000313" key="2">
    <source>
        <dbReference type="EMBL" id="EIG90376.1"/>
    </source>
</evidence>
<keyword evidence="1" id="KW-0812">Transmembrane</keyword>
<name>A0A8E0FHR9_ECOLX</name>